<evidence type="ECO:0000313" key="3">
    <source>
        <dbReference type="Proteomes" id="UP000054560"/>
    </source>
</evidence>
<feature type="region of interest" description="Disordered" evidence="1">
    <location>
        <begin position="1"/>
        <end position="44"/>
    </location>
</feature>
<feature type="compositionally biased region" description="Polar residues" evidence="1">
    <location>
        <begin position="261"/>
        <end position="270"/>
    </location>
</feature>
<reference evidence="2 3" key="1">
    <citation type="submission" date="2011-02" db="EMBL/GenBank/DDBJ databases">
        <title>The Genome Sequence of Sphaeroforma arctica JP610.</title>
        <authorList>
            <consortium name="The Broad Institute Genome Sequencing Platform"/>
            <person name="Russ C."/>
            <person name="Cuomo C."/>
            <person name="Young S.K."/>
            <person name="Zeng Q."/>
            <person name="Gargeya S."/>
            <person name="Alvarado L."/>
            <person name="Berlin A."/>
            <person name="Chapman S.B."/>
            <person name="Chen Z."/>
            <person name="Freedman E."/>
            <person name="Gellesch M."/>
            <person name="Goldberg J."/>
            <person name="Griggs A."/>
            <person name="Gujja S."/>
            <person name="Heilman E."/>
            <person name="Heiman D."/>
            <person name="Howarth C."/>
            <person name="Mehta T."/>
            <person name="Neiman D."/>
            <person name="Pearson M."/>
            <person name="Roberts A."/>
            <person name="Saif S."/>
            <person name="Shea T."/>
            <person name="Shenoy N."/>
            <person name="Sisk P."/>
            <person name="Stolte C."/>
            <person name="Sykes S."/>
            <person name="White J."/>
            <person name="Yandava C."/>
            <person name="Burger G."/>
            <person name="Gray M.W."/>
            <person name="Holland P.W.H."/>
            <person name="King N."/>
            <person name="Lang F.B.F."/>
            <person name="Roger A.J."/>
            <person name="Ruiz-Trillo I."/>
            <person name="Haas B."/>
            <person name="Nusbaum C."/>
            <person name="Birren B."/>
        </authorList>
    </citation>
    <scope>NUCLEOTIDE SEQUENCE [LARGE SCALE GENOMIC DNA]</scope>
    <source>
        <strain evidence="2 3">JP610</strain>
    </source>
</reference>
<evidence type="ECO:0000313" key="2">
    <source>
        <dbReference type="EMBL" id="KNC86121.1"/>
    </source>
</evidence>
<dbReference type="GeneID" id="25902241"/>
<dbReference type="Proteomes" id="UP000054560">
    <property type="component" value="Unassembled WGS sequence"/>
</dbReference>
<dbReference type="AlphaFoldDB" id="A0A0L0GB61"/>
<feature type="compositionally biased region" description="Polar residues" evidence="1">
    <location>
        <begin position="12"/>
        <end position="44"/>
    </location>
</feature>
<dbReference type="RefSeq" id="XP_014160023.1">
    <property type="nucleotide sequence ID" value="XM_014304548.1"/>
</dbReference>
<proteinExistence type="predicted"/>
<organism evidence="2 3">
    <name type="scientific">Sphaeroforma arctica JP610</name>
    <dbReference type="NCBI Taxonomy" id="667725"/>
    <lineage>
        <taxon>Eukaryota</taxon>
        <taxon>Ichthyosporea</taxon>
        <taxon>Ichthyophonida</taxon>
        <taxon>Sphaeroforma</taxon>
    </lineage>
</organism>
<keyword evidence="3" id="KW-1185">Reference proteome</keyword>
<protein>
    <submittedName>
        <fullName evidence="2">Uncharacterized protein</fullName>
    </submittedName>
</protein>
<dbReference type="EMBL" id="KQ241667">
    <property type="protein sequence ID" value="KNC86121.1"/>
    <property type="molecule type" value="Genomic_DNA"/>
</dbReference>
<feature type="region of interest" description="Disordered" evidence="1">
    <location>
        <begin position="190"/>
        <end position="280"/>
    </location>
</feature>
<gene>
    <name evidence="2" type="ORF">SARC_01737</name>
</gene>
<evidence type="ECO:0000256" key="1">
    <source>
        <dbReference type="SAM" id="MobiDB-lite"/>
    </source>
</evidence>
<feature type="compositionally biased region" description="Basic and acidic residues" evidence="1">
    <location>
        <begin position="1"/>
        <end position="11"/>
    </location>
</feature>
<sequence>MDIDSASDREQSGTQVPPLSGTLVDNNSLNGLAQPSGSLAGSGTLIHTQRSGTLVEEQRADTESDHLDPIIQPIAQHRVDWKPALDQSSVGQQIVAVVLINGKFGVELFASIDDHVLDVYTTDDRTGTFLHRGNRVVGLPPWKYAVLARRMGGRTSPPILLPTSFGPFSLKGPPPALSVLGYELTPCFASENRSHRPTTATPEPVGDPRPLERAQESAQQLQRETRTWKWRNPVPTPSQKSVSHEDIHAIVPTHLLPTPHSAPTDSSSQPFPKDWVAADQ</sequence>
<accession>A0A0L0GB61</accession>
<name>A0A0L0GB61_9EUKA</name>